<dbReference type="eggNOG" id="KOG1176">
    <property type="taxonomic scope" value="Eukaryota"/>
</dbReference>
<evidence type="ECO:0000256" key="2">
    <source>
        <dbReference type="ARBA" id="ARBA00023140"/>
    </source>
</evidence>
<organism>
    <name type="scientific">Culex quinquefasciatus</name>
    <name type="common">Southern house mosquito</name>
    <name type="synonym">Culex pungens</name>
    <dbReference type="NCBI Taxonomy" id="7176"/>
    <lineage>
        <taxon>Eukaryota</taxon>
        <taxon>Metazoa</taxon>
        <taxon>Ecdysozoa</taxon>
        <taxon>Arthropoda</taxon>
        <taxon>Hexapoda</taxon>
        <taxon>Insecta</taxon>
        <taxon>Pterygota</taxon>
        <taxon>Neoptera</taxon>
        <taxon>Endopterygota</taxon>
        <taxon>Diptera</taxon>
        <taxon>Nematocera</taxon>
        <taxon>Culicoidea</taxon>
        <taxon>Culicidae</taxon>
        <taxon>Culicinae</taxon>
        <taxon>Culicini</taxon>
        <taxon>Culex</taxon>
        <taxon>Culex</taxon>
    </lineage>
</organism>
<dbReference type="Pfam" id="PF13193">
    <property type="entry name" value="AMP-binding_C"/>
    <property type="match status" value="1"/>
</dbReference>
<dbReference type="InParanoid" id="B0X9E3"/>
<dbReference type="InterPro" id="IPR045851">
    <property type="entry name" value="AMP-bd_C_sf"/>
</dbReference>
<dbReference type="FunFam" id="3.40.50.12780:FF:000025">
    <property type="entry name" value="luciferin 4-monooxygenase"/>
    <property type="match status" value="1"/>
</dbReference>
<dbReference type="InterPro" id="IPR025110">
    <property type="entry name" value="AMP-bd_C"/>
</dbReference>
<comment type="subcellular location">
    <subcellularLocation>
        <location evidence="1">Peroxisome</location>
    </subcellularLocation>
</comment>
<reference evidence="6" key="2">
    <citation type="submission" date="2020-05" db="UniProtKB">
        <authorList>
            <consortium name="EnsemblMetazoa"/>
        </authorList>
    </citation>
    <scope>IDENTIFICATION</scope>
    <source>
        <strain evidence="6">JHB</strain>
    </source>
</reference>
<dbReference type="OMA" id="HMVPTQF"/>
<proteinExistence type="predicted"/>
<keyword evidence="7" id="KW-1185">Reference proteome</keyword>
<evidence type="ECO:0000313" key="7">
    <source>
        <dbReference type="Proteomes" id="UP000002320"/>
    </source>
</evidence>
<dbReference type="Pfam" id="PF00501">
    <property type="entry name" value="AMP-binding"/>
    <property type="match status" value="1"/>
</dbReference>
<feature type="domain" description="AMP-binding enzyme C-terminal" evidence="4">
    <location>
        <begin position="445"/>
        <end position="523"/>
    </location>
</feature>
<keyword evidence="2" id="KW-0576">Peroxisome</keyword>
<dbReference type="OrthoDB" id="10253869at2759"/>
<dbReference type="InterPro" id="IPR000873">
    <property type="entry name" value="AMP-dep_synth/lig_dom"/>
</dbReference>
<evidence type="ECO:0000313" key="5">
    <source>
        <dbReference type="EMBL" id="EDS43112.1"/>
    </source>
</evidence>
<dbReference type="KEGG" id="cqu:CpipJ_CPIJ015715"/>
<evidence type="ECO:0000259" key="4">
    <source>
        <dbReference type="Pfam" id="PF13193"/>
    </source>
</evidence>
<dbReference type="GO" id="GO:0004467">
    <property type="term" value="F:long-chain fatty acid-CoA ligase activity"/>
    <property type="evidence" value="ECO:0007669"/>
    <property type="project" value="TreeGrafter"/>
</dbReference>
<dbReference type="InterPro" id="IPR042099">
    <property type="entry name" value="ANL_N_sf"/>
</dbReference>
<dbReference type="GO" id="GO:0005777">
    <property type="term" value="C:peroxisome"/>
    <property type="evidence" value="ECO:0007669"/>
    <property type="project" value="UniProtKB-SubCell"/>
</dbReference>
<feature type="domain" description="AMP-dependent synthetase/ligase" evidence="3">
    <location>
        <begin position="35"/>
        <end position="394"/>
    </location>
</feature>
<dbReference type="STRING" id="7176.B0X9E3"/>
<dbReference type="VEuPathDB" id="VectorBase:CPIJ015715"/>
<reference evidence="5" key="1">
    <citation type="submission" date="2007-03" db="EMBL/GenBank/DDBJ databases">
        <title>Annotation of Culex pipiens quinquefasciatus.</title>
        <authorList>
            <consortium name="The Broad Institute Genome Sequencing Platform"/>
            <person name="Atkinson P.W."/>
            <person name="Hemingway J."/>
            <person name="Christensen B.M."/>
            <person name="Higgs S."/>
            <person name="Kodira C."/>
            <person name="Hannick L."/>
            <person name="Megy K."/>
            <person name="O'Leary S."/>
            <person name="Pearson M."/>
            <person name="Haas B.J."/>
            <person name="Mauceli E."/>
            <person name="Wortman J.R."/>
            <person name="Lee N.H."/>
            <person name="Guigo R."/>
            <person name="Stanke M."/>
            <person name="Alvarado L."/>
            <person name="Amedeo P."/>
            <person name="Antoine C.H."/>
            <person name="Arensburger P."/>
            <person name="Bidwell S.L."/>
            <person name="Crawford M."/>
            <person name="Camaro F."/>
            <person name="Devon K."/>
            <person name="Engels R."/>
            <person name="Hammond M."/>
            <person name="Howarth C."/>
            <person name="Koehrsen M."/>
            <person name="Lawson D."/>
            <person name="Montgomery P."/>
            <person name="Nene V."/>
            <person name="Nusbaum C."/>
            <person name="Puiu D."/>
            <person name="Romero-Severson J."/>
            <person name="Severson D.W."/>
            <person name="Shumway M."/>
            <person name="Sisk P."/>
            <person name="Stolte C."/>
            <person name="Zeng Q."/>
            <person name="Eisenstadt E."/>
            <person name="Fraser-Liggett C."/>
            <person name="Strausberg R."/>
            <person name="Galagan J."/>
            <person name="Birren B."/>
            <person name="Collins F.H."/>
        </authorList>
    </citation>
    <scope>NUCLEOTIDE SEQUENCE [LARGE SCALE GENOMIC DNA]</scope>
    <source>
        <strain evidence="5">JHB</strain>
    </source>
</reference>
<evidence type="ECO:0000259" key="3">
    <source>
        <dbReference type="Pfam" id="PF00501"/>
    </source>
</evidence>
<dbReference type="GO" id="GO:0046949">
    <property type="term" value="P:fatty-acyl-CoA biosynthetic process"/>
    <property type="evidence" value="ECO:0007669"/>
    <property type="project" value="TreeGrafter"/>
</dbReference>
<evidence type="ECO:0000256" key="1">
    <source>
        <dbReference type="ARBA" id="ARBA00004275"/>
    </source>
</evidence>
<dbReference type="PANTHER" id="PTHR24096">
    <property type="entry name" value="LONG-CHAIN-FATTY-ACID--COA LIGASE"/>
    <property type="match status" value="1"/>
</dbReference>
<protein>
    <submittedName>
        <fullName evidence="5">AMP dependent ligase</fullName>
    </submittedName>
</protein>
<dbReference type="Gene3D" id="3.40.50.12780">
    <property type="entry name" value="N-terminal domain of ligase-like"/>
    <property type="match status" value="1"/>
</dbReference>
<keyword evidence="5" id="KW-0436">Ligase</keyword>
<dbReference type="SUPFAM" id="SSF56801">
    <property type="entry name" value="Acetyl-CoA synthetase-like"/>
    <property type="match status" value="1"/>
</dbReference>
<dbReference type="EMBL" id="DS232533">
    <property type="protein sequence ID" value="EDS43112.1"/>
    <property type="molecule type" value="Genomic_DNA"/>
</dbReference>
<evidence type="ECO:0000313" key="6">
    <source>
        <dbReference type="EnsemblMetazoa" id="CPIJ015715-PA"/>
    </source>
</evidence>
<sequence length="539" mass="59872">MTSYDRDRRIWSGPRQPCVFNPECNYGQIVMNLLERSPDKVIQIDGDTGATMTRAEMRLRIVRAAQNLTKLGYGVGDIASVVAVNSENLAPLVLALQVIGVGFNALAPSFDADEMAHMMRQTESKLVFCDADNYDTVQVATRKVGFGVEDCRIFVMENAPNEECAVDQLFRTTGVEHVFYPKYLGDSYNLIANITCSSGTTGLPKGVCYSHAQTIAGFCKVANFDDGICLNFSTLYWGTGVYVLNMAVMNNSTRLITRRPFSTDLFFELIRKYKIRFLYTPASYAAAIASDPRVAGTDLTSIKFWALGASNVSESIRDTVDELVRGHGRSYNFYGTSESGFLAADFFKRKPNAVGKVGTNMQVRILDEDGNPLGVGEQGEVVVQSLGIKFLGYYKNEEASREALDKEGWFRTGDIGYFDEEQYLYLVDRKKDIFKYMGNQVSPSEVEAVIEKLPGVQHVCVTGLPNEDKTSDLVTAVIQREPTGTQLTAAEVIDHVAKHLSDPKHLRGGVFFVEEFPMTTNGKIIRRKVRQMLLDGVID</sequence>
<dbReference type="VEuPathDB" id="VectorBase:CQUJHB016210"/>
<dbReference type="AlphaFoldDB" id="B0X9E3"/>
<dbReference type="HOGENOM" id="CLU_000022_59_2_1"/>
<dbReference type="PANTHER" id="PTHR24096:SF353">
    <property type="entry name" value="GH16244P-RELATED"/>
    <property type="match status" value="1"/>
</dbReference>
<gene>
    <name evidence="6" type="primary">6049522</name>
    <name evidence="5" type="ORF">CpipJ_CPIJ015715</name>
</gene>
<dbReference type="Proteomes" id="UP000002320">
    <property type="component" value="Unassembled WGS sequence"/>
</dbReference>
<name>B0X9E3_CULQU</name>
<dbReference type="Gene3D" id="3.30.300.30">
    <property type="match status" value="1"/>
</dbReference>
<accession>B0X9E3</accession>
<dbReference type="EnsemblMetazoa" id="CPIJ015715-RA">
    <property type="protein sequence ID" value="CPIJ015715-PA"/>
    <property type="gene ID" value="CPIJ015715"/>
</dbReference>